<gene>
    <name evidence="3" type="ORF">CYFA0S_18e00540g</name>
</gene>
<dbReference type="AlphaFoldDB" id="A0A061B7L8"/>
<proteinExistence type="predicted"/>
<feature type="compositionally biased region" description="Polar residues" evidence="2">
    <location>
        <begin position="186"/>
        <end position="195"/>
    </location>
</feature>
<evidence type="ECO:0000256" key="1">
    <source>
        <dbReference type="ARBA" id="ARBA00022790"/>
    </source>
</evidence>
<evidence type="ECO:0000313" key="3">
    <source>
        <dbReference type="EMBL" id="CDR45380.1"/>
    </source>
</evidence>
<organism evidence="3">
    <name type="scientific">Cyberlindnera fabianii</name>
    <name type="common">Yeast</name>
    <name type="synonym">Hansenula fabianii</name>
    <dbReference type="NCBI Taxonomy" id="36022"/>
    <lineage>
        <taxon>Eukaryota</taxon>
        <taxon>Fungi</taxon>
        <taxon>Dikarya</taxon>
        <taxon>Ascomycota</taxon>
        <taxon>Saccharomycotina</taxon>
        <taxon>Saccharomycetes</taxon>
        <taxon>Phaffomycetales</taxon>
        <taxon>Phaffomycetaceae</taxon>
        <taxon>Cyberlindnera</taxon>
    </lineage>
</organism>
<dbReference type="PANTHER" id="PTHR15350:SF5">
    <property type="entry name" value="COP9 SIGNALOSOME COMPLEX SUBUNIT 7"/>
    <property type="match status" value="1"/>
</dbReference>
<keyword evidence="1" id="KW-0736">Signalosome</keyword>
<dbReference type="InterPro" id="IPR045237">
    <property type="entry name" value="COPS7/eIF3m"/>
</dbReference>
<feature type="region of interest" description="Disordered" evidence="2">
    <location>
        <begin position="186"/>
        <end position="250"/>
    </location>
</feature>
<reference evidence="3" key="1">
    <citation type="journal article" date="2014" name="Genome Announc.">
        <title>Genome sequence of the yeast Cyberlindnera fabianii (Hansenula fabianii).</title>
        <authorList>
            <person name="Freel K.C."/>
            <person name="Sarilar V."/>
            <person name="Neuveglise C."/>
            <person name="Devillers H."/>
            <person name="Friedrich A."/>
            <person name="Schacherer J."/>
        </authorList>
    </citation>
    <scope>NUCLEOTIDE SEQUENCE</scope>
    <source>
        <strain evidence="3">YJS4271</strain>
    </source>
</reference>
<dbReference type="GO" id="GO:0008180">
    <property type="term" value="C:COP9 signalosome"/>
    <property type="evidence" value="ECO:0007669"/>
    <property type="project" value="UniProtKB-KW"/>
</dbReference>
<dbReference type="OrthoDB" id="10265275at2759"/>
<sequence length="250" mass="27651">MAESIVASLEDSNISGYNKIRLDDQFADIFKENERLKNTVELFCFGDYNHYITHKEKFISLSPSAVYKLKQLSLATEALKSSRLEYKFLQDKLDFGSKLDLEIFLTESVSAGVIDARLLGEDELVKVQASQGRDVLLDDEPEKESLTQEYGARCVSDLIRKLDDFTARIMSGYGYVSQIAGDTSSSSEEASQVAGSSVDLKPLQAETPAQSEDLSIEDEISTPSATVRSIDDSSSVDSLTSRKRKIESGK</sequence>
<accession>A0A061B7L8</accession>
<dbReference type="VEuPathDB" id="FungiDB:BON22_1156"/>
<dbReference type="PANTHER" id="PTHR15350">
    <property type="entry name" value="COP9 SIGNALOSOME COMPLEX SUBUNIT 7/DENDRITIC CELL PROTEIN GA17"/>
    <property type="match status" value="1"/>
</dbReference>
<name>A0A061B7L8_CYBFA</name>
<protein>
    <submittedName>
        <fullName evidence="3">CYFA0S18e00540g1_1</fullName>
    </submittedName>
</protein>
<evidence type="ECO:0000256" key="2">
    <source>
        <dbReference type="SAM" id="MobiDB-lite"/>
    </source>
</evidence>
<feature type="compositionally biased region" description="Basic residues" evidence="2">
    <location>
        <begin position="241"/>
        <end position="250"/>
    </location>
</feature>
<dbReference type="EMBL" id="LK052903">
    <property type="protein sequence ID" value="CDR45380.1"/>
    <property type="molecule type" value="Genomic_DNA"/>
</dbReference>